<feature type="compositionally biased region" description="Basic residues" evidence="1">
    <location>
        <begin position="257"/>
        <end position="274"/>
    </location>
</feature>
<reference evidence="2 3" key="1">
    <citation type="journal article" date="2018" name="PLoS ONE">
        <title>The draft genome of Kipferlia bialata reveals reductive genome evolution in fornicate parasites.</title>
        <authorList>
            <person name="Tanifuji G."/>
            <person name="Takabayashi S."/>
            <person name="Kume K."/>
            <person name="Takagi M."/>
            <person name="Nakayama T."/>
            <person name="Kamikawa R."/>
            <person name="Inagaki Y."/>
            <person name="Hashimoto T."/>
        </authorList>
    </citation>
    <scope>NUCLEOTIDE SEQUENCE [LARGE SCALE GENOMIC DNA]</scope>
    <source>
        <strain evidence="2">NY0173</strain>
    </source>
</reference>
<organism evidence="2 3">
    <name type="scientific">Kipferlia bialata</name>
    <dbReference type="NCBI Taxonomy" id="797122"/>
    <lineage>
        <taxon>Eukaryota</taxon>
        <taxon>Metamonada</taxon>
        <taxon>Carpediemonas-like organisms</taxon>
        <taxon>Kipferlia</taxon>
    </lineage>
</organism>
<gene>
    <name evidence="2" type="ORF">KIPB_002036</name>
</gene>
<keyword evidence="3" id="KW-1185">Reference proteome</keyword>
<dbReference type="EMBL" id="BDIP01000313">
    <property type="protein sequence ID" value="GIQ81127.1"/>
    <property type="molecule type" value="Genomic_DNA"/>
</dbReference>
<evidence type="ECO:0000313" key="2">
    <source>
        <dbReference type="EMBL" id="GIQ81127.1"/>
    </source>
</evidence>
<sequence length="274" mass="30282">MLNQMKRPCVNPPVTIEGGVKKVMPGGWVVHQTVQQCMAGQMEGQQMESLGEWAKALELYERSAIAMSELPDVGEWTVPNRNLEGGLRQGAVRACLRVLPQLSPSKQQGVLDRTAPDLDNPPPEGKFNATLRAARATYDHGLHALADAIGWKSTVLMMRKEFKAALACNIESCAIEKNPQLDMARAGLQMLIQREEAEGPWTESAESKALAAAARRQKEMDGIEDPVLPETFEGEGHIVEAQMKQNKPKPLTNRERNKARRKKTKGKGKGKARR</sequence>
<proteinExistence type="predicted"/>
<evidence type="ECO:0000313" key="3">
    <source>
        <dbReference type="Proteomes" id="UP000265618"/>
    </source>
</evidence>
<protein>
    <submittedName>
        <fullName evidence="2">Uncharacterized protein</fullName>
    </submittedName>
</protein>
<feature type="region of interest" description="Disordered" evidence="1">
    <location>
        <begin position="227"/>
        <end position="274"/>
    </location>
</feature>
<comment type="caution">
    <text evidence="2">The sequence shown here is derived from an EMBL/GenBank/DDBJ whole genome shotgun (WGS) entry which is preliminary data.</text>
</comment>
<dbReference type="AlphaFoldDB" id="A0A9K3CRI3"/>
<name>A0A9K3CRI3_9EUKA</name>
<dbReference type="Proteomes" id="UP000265618">
    <property type="component" value="Unassembled WGS sequence"/>
</dbReference>
<accession>A0A9K3CRI3</accession>
<evidence type="ECO:0000256" key="1">
    <source>
        <dbReference type="SAM" id="MobiDB-lite"/>
    </source>
</evidence>